<dbReference type="OrthoDB" id="9846294at2"/>
<dbReference type="RefSeq" id="WP_149687601.1">
    <property type="nucleotide sequence ID" value="NZ_SDPQ02000001.1"/>
</dbReference>
<sequence length="180" mass="18803">MVLASAALLLGACDGGSQESPPTPTPTPTEVDGAYCGLVTTSLITPVLGDDVKVKAPNLVSAAPGTGSVECRMSANTTGVSYITVVADPDTGSPTPKKVDQRSDGCRPVTVKGWGPVTACWRDKWVSIAAYPPTEGRFLSIAVRLDEPGAERKATDGQLQEMTDLGVRVAEDVNNNLDRF</sequence>
<proteinExistence type="predicted"/>
<protein>
    <recommendedName>
        <fullName evidence="3">DUF3558 domain-containing protein</fullName>
    </recommendedName>
</protein>
<reference evidence="1" key="1">
    <citation type="submission" date="2019-09" db="EMBL/GenBank/DDBJ databases">
        <authorList>
            <person name="Li J."/>
        </authorList>
    </citation>
    <scope>NUCLEOTIDE SEQUENCE [LARGE SCALE GENOMIC DNA]</scope>
    <source>
        <strain evidence="1">JCM 14732</strain>
    </source>
</reference>
<name>A0A5M4FH97_9ACTN</name>
<dbReference type="AlphaFoldDB" id="A0A5M4FH97"/>
<gene>
    <name evidence="1" type="ORF">ESP70_001430</name>
</gene>
<comment type="caution">
    <text evidence="1">The sequence shown here is derived from an EMBL/GenBank/DDBJ whole genome shotgun (WGS) entry which is preliminary data.</text>
</comment>
<evidence type="ECO:0000313" key="2">
    <source>
        <dbReference type="Proteomes" id="UP000380867"/>
    </source>
</evidence>
<evidence type="ECO:0008006" key="3">
    <source>
        <dbReference type="Google" id="ProtNLM"/>
    </source>
</evidence>
<dbReference type="Proteomes" id="UP000380867">
    <property type="component" value="Unassembled WGS sequence"/>
</dbReference>
<keyword evidence="2" id="KW-1185">Reference proteome</keyword>
<accession>A0A5M4FH97</accession>
<organism evidence="1 2">
    <name type="scientific">Aeromicrobium ginsengisoli</name>
    <dbReference type="NCBI Taxonomy" id="363867"/>
    <lineage>
        <taxon>Bacteria</taxon>
        <taxon>Bacillati</taxon>
        <taxon>Actinomycetota</taxon>
        <taxon>Actinomycetes</taxon>
        <taxon>Propionibacteriales</taxon>
        <taxon>Nocardioidaceae</taxon>
        <taxon>Aeromicrobium</taxon>
    </lineage>
</organism>
<evidence type="ECO:0000313" key="1">
    <source>
        <dbReference type="EMBL" id="KAA1399460.1"/>
    </source>
</evidence>
<dbReference type="EMBL" id="SDPQ02000001">
    <property type="protein sequence ID" value="KAA1399460.1"/>
    <property type="molecule type" value="Genomic_DNA"/>
</dbReference>